<name>A0A5S3WI36_9GAMM</name>
<dbReference type="RefSeq" id="WP_138552695.1">
    <property type="nucleotide sequence ID" value="NZ_PNCH01000041.1"/>
</dbReference>
<evidence type="ECO:0000256" key="1">
    <source>
        <dbReference type="ARBA" id="ARBA00022552"/>
    </source>
</evidence>
<feature type="domain" description="S-adenosylmethionine-dependent methyltransferase" evidence="5">
    <location>
        <begin position="24"/>
        <end position="307"/>
    </location>
</feature>
<keyword evidence="2 6" id="KW-0489">Methyltransferase</keyword>
<dbReference type="InterPro" id="IPR029063">
    <property type="entry name" value="SAM-dependent_MTases_sf"/>
</dbReference>
<reference evidence="7" key="2">
    <citation type="submission" date="2019-06" db="EMBL/GenBank/DDBJ databases">
        <title>Co-occurence of chitin degradation, pigmentation and bioactivity in marine Pseudoalteromonas.</title>
        <authorList>
            <person name="Sonnenschein E.C."/>
            <person name="Bech P.K."/>
        </authorList>
    </citation>
    <scope>NUCLEOTIDE SEQUENCE [LARGE SCALE GENOMIC DNA]</scope>
    <source>
        <strain evidence="7">S2676</strain>
    </source>
</reference>
<dbReference type="OrthoDB" id="9805492at2"/>
<organism evidence="6 7">
    <name type="scientific">Pseudoalteromonas rubra</name>
    <dbReference type="NCBI Taxonomy" id="43658"/>
    <lineage>
        <taxon>Bacteria</taxon>
        <taxon>Pseudomonadati</taxon>
        <taxon>Pseudomonadota</taxon>
        <taxon>Gammaproteobacteria</taxon>
        <taxon>Alteromonadales</taxon>
        <taxon>Pseudoalteromonadaceae</taxon>
        <taxon>Pseudoalteromonas</taxon>
    </lineage>
</organism>
<proteinExistence type="predicted"/>
<accession>A0A5S3WI36</accession>
<dbReference type="EMBL" id="PNCI01000052">
    <property type="protein sequence ID" value="TMP26120.1"/>
    <property type="molecule type" value="Genomic_DNA"/>
</dbReference>
<dbReference type="GO" id="GO:0008168">
    <property type="term" value="F:methyltransferase activity"/>
    <property type="evidence" value="ECO:0007669"/>
    <property type="project" value="UniProtKB-KW"/>
</dbReference>
<evidence type="ECO:0000256" key="2">
    <source>
        <dbReference type="ARBA" id="ARBA00022603"/>
    </source>
</evidence>
<keyword evidence="4" id="KW-0949">S-adenosyl-L-methionine</keyword>
<dbReference type="Pfam" id="PF10672">
    <property type="entry name" value="Methyltrans_SAM"/>
    <property type="match status" value="1"/>
</dbReference>
<dbReference type="PANTHER" id="PTHR43042">
    <property type="entry name" value="SAM-DEPENDENT METHYLTRANSFERASE"/>
    <property type="match status" value="1"/>
</dbReference>
<keyword evidence="1" id="KW-0698">rRNA processing</keyword>
<evidence type="ECO:0000313" key="7">
    <source>
        <dbReference type="Proteomes" id="UP000310249"/>
    </source>
</evidence>
<gene>
    <name evidence="6" type="ORF">CWB99_19750</name>
</gene>
<dbReference type="Gene3D" id="3.40.50.150">
    <property type="entry name" value="Vaccinia Virus protein VP39"/>
    <property type="match status" value="1"/>
</dbReference>
<evidence type="ECO:0000256" key="4">
    <source>
        <dbReference type="ARBA" id="ARBA00022691"/>
    </source>
</evidence>
<protein>
    <submittedName>
        <fullName evidence="6">Methyltransferase</fullName>
    </submittedName>
</protein>
<dbReference type="GO" id="GO:0006364">
    <property type="term" value="P:rRNA processing"/>
    <property type="evidence" value="ECO:0007669"/>
    <property type="project" value="UniProtKB-KW"/>
</dbReference>
<dbReference type="GO" id="GO:0032259">
    <property type="term" value="P:methylation"/>
    <property type="evidence" value="ECO:0007669"/>
    <property type="project" value="UniProtKB-KW"/>
</dbReference>
<evidence type="ECO:0000259" key="5">
    <source>
        <dbReference type="Pfam" id="PF10672"/>
    </source>
</evidence>
<sequence length="313" mass="34954">MTATPLSTLLNHLSELPRLPSEIQRLFHGRGRCYPGLEHLTVDWLQGQLQVSLFKEHDPQWVEALKAGLCDLMNNPEWSEKTQAILLQHRYASGSPVDIIYGELQARPVVNESGLKFGLSLGAKQNMGLFLDMRLGRQWVHKHAAGKRILNLFSYTCGFSVAAIAGGAEHVVNLDMSKAALKQGKVNHQLNDHDLSKVSFLGHELFKSWGKVKKLGPYDMIVIDPPSFQKGSFALTKDYQRILRRLGELLTEQGVVLACVNSPEVSAQFLIDEMAREAPQMQFESRLPNPPEFPDIDDDSSLKCLVFNTHGAS</sequence>
<dbReference type="Proteomes" id="UP000310249">
    <property type="component" value="Unassembled WGS sequence"/>
</dbReference>
<keyword evidence="3 6" id="KW-0808">Transferase</keyword>
<comment type="caution">
    <text evidence="6">The sequence shown here is derived from an EMBL/GenBank/DDBJ whole genome shotgun (WGS) entry which is preliminary data.</text>
</comment>
<reference evidence="6 7" key="1">
    <citation type="submission" date="2018-01" db="EMBL/GenBank/DDBJ databases">
        <authorList>
            <person name="Paulsen S."/>
            <person name="Gram L.K."/>
        </authorList>
    </citation>
    <scope>NUCLEOTIDE SEQUENCE [LARGE SCALE GENOMIC DNA]</scope>
    <source>
        <strain evidence="6 7">S2676</strain>
    </source>
</reference>
<evidence type="ECO:0000313" key="6">
    <source>
        <dbReference type="EMBL" id="TMP26120.1"/>
    </source>
</evidence>
<dbReference type="CDD" id="cd02440">
    <property type="entry name" value="AdoMet_MTases"/>
    <property type="match status" value="1"/>
</dbReference>
<dbReference type="SUPFAM" id="SSF53335">
    <property type="entry name" value="S-adenosyl-L-methionine-dependent methyltransferases"/>
    <property type="match status" value="1"/>
</dbReference>
<dbReference type="InterPro" id="IPR019614">
    <property type="entry name" value="SAM-dep_methyl-trfase"/>
</dbReference>
<evidence type="ECO:0000256" key="3">
    <source>
        <dbReference type="ARBA" id="ARBA00022679"/>
    </source>
</evidence>
<dbReference type="AlphaFoldDB" id="A0A5S3WI36"/>
<dbReference type="PANTHER" id="PTHR43042:SF3">
    <property type="entry name" value="RIBOSOMAL RNA LARGE SUBUNIT METHYLTRANSFERASE YWBD-RELATED"/>
    <property type="match status" value="1"/>
</dbReference>